<dbReference type="Pfam" id="PF03938">
    <property type="entry name" value="OmpH"/>
    <property type="match status" value="1"/>
</dbReference>
<evidence type="ECO:0000313" key="7">
    <source>
        <dbReference type="Proteomes" id="UP000648908"/>
    </source>
</evidence>
<reference evidence="6" key="1">
    <citation type="submission" date="2021-01" db="EMBL/GenBank/DDBJ databases">
        <title>Tabrizicola alba sp. nov. a motile alkaliphilic bacterium isolated from a soda lake.</title>
        <authorList>
            <person name="Szuroczki S."/>
            <person name="Abbaszade G."/>
            <person name="Schumann P."/>
            <person name="Toth E."/>
        </authorList>
    </citation>
    <scope>NUCLEOTIDE SEQUENCE</scope>
    <source>
        <strain evidence="6">DMG-N-6</strain>
    </source>
</reference>
<feature type="compositionally biased region" description="Low complexity" evidence="4">
    <location>
        <begin position="258"/>
        <end position="268"/>
    </location>
</feature>
<evidence type="ECO:0000256" key="2">
    <source>
        <dbReference type="ARBA" id="ARBA00022729"/>
    </source>
</evidence>
<sequence>MKPARAMLLAGLACALPLAGVSAQGVQGETGSGIADLPAFGDFSVGRPENATPGGVVTINQQALFENSAFGRASLQRLEERSSALRAENRQIEEALEAEERSLTQRRPQLPPEEFRALADAFDDKVEGIRNAQDAKGREVSRMREADQQAFFESVVPVLAELLREKGAVALLDNSAVVLSLDSIDITAEAIARIDLRSIDPTGQGGLMDPAPDGPAPVGPDAVGPDASSPDASGPDASGPDPDGSATEERPLPPPDLPANDLPAPATP</sequence>
<feature type="compositionally biased region" description="Low complexity" evidence="4">
    <location>
        <begin position="219"/>
        <end position="245"/>
    </location>
</feature>
<proteinExistence type="inferred from homology"/>
<keyword evidence="7" id="KW-1185">Reference proteome</keyword>
<name>A0A8K0VBI3_9RHOB</name>
<dbReference type="AlphaFoldDB" id="A0A8K0VBI3"/>
<dbReference type="GO" id="GO:0005829">
    <property type="term" value="C:cytosol"/>
    <property type="evidence" value="ECO:0007669"/>
    <property type="project" value="TreeGrafter"/>
</dbReference>
<dbReference type="InterPro" id="IPR024930">
    <property type="entry name" value="Skp_dom_sf"/>
</dbReference>
<feature type="chain" id="PRO_5035451004" evidence="5">
    <location>
        <begin position="24"/>
        <end position="268"/>
    </location>
</feature>
<feature type="coiled-coil region" evidence="3">
    <location>
        <begin position="75"/>
        <end position="102"/>
    </location>
</feature>
<evidence type="ECO:0000313" key="6">
    <source>
        <dbReference type="EMBL" id="MBL4919149.1"/>
    </source>
</evidence>
<comment type="caution">
    <text evidence="6">The sequence shown here is derived from an EMBL/GenBank/DDBJ whole genome shotgun (WGS) entry which is preliminary data.</text>
</comment>
<protein>
    <submittedName>
        <fullName evidence="6">OmpH family outer membrane protein</fullName>
    </submittedName>
</protein>
<keyword evidence="3" id="KW-0175">Coiled coil</keyword>
<feature type="signal peptide" evidence="5">
    <location>
        <begin position="1"/>
        <end position="23"/>
    </location>
</feature>
<dbReference type="EMBL" id="JAESVN010000013">
    <property type="protein sequence ID" value="MBL4919149.1"/>
    <property type="molecule type" value="Genomic_DNA"/>
</dbReference>
<dbReference type="SMART" id="SM00935">
    <property type="entry name" value="OmpH"/>
    <property type="match status" value="1"/>
</dbReference>
<dbReference type="GO" id="GO:0050821">
    <property type="term" value="P:protein stabilization"/>
    <property type="evidence" value="ECO:0007669"/>
    <property type="project" value="TreeGrafter"/>
</dbReference>
<dbReference type="Gene3D" id="3.30.910.20">
    <property type="entry name" value="Skp domain"/>
    <property type="match status" value="1"/>
</dbReference>
<evidence type="ECO:0000256" key="4">
    <source>
        <dbReference type="SAM" id="MobiDB-lite"/>
    </source>
</evidence>
<gene>
    <name evidence="6" type="ORF">JL811_18155</name>
</gene>
<feature type="region of interest" description="Disordered" evidence="4">
    <location>
        <begin position="202"/>
        <end position="268"/>
    </location>
</feature>
<comment type="similarity">
    <text evidence="1">Belongs to the Skp family.</text>
</comment>
<dbReference type="PANTHER" id="PTHR35089:SF1">
    <property type="entry name" value="CHAPERONE PROTEIN SKP"/>
    <property type="match status" value="1"/>
</dbReference>
<keyword evidence="2 5" id="KW-0732">Signal</keyword>
<evidence type="ECO:0000256" key="3">
    <source>
        <dbReference type="SAM" id="Coils"/>
    </source>
</evidence>
<dbReference type="GO" id="GO:0051082">
    <property type="term" value="F:unfolded protein binding"/>
    <property type="evidence" value="ECO:0007669"/>
    <property type="project" value="InterPro"/>
</dbReference>
<dbReference type="RefSeq" id="WP_202690126.1">
    <property type="nucleotide sequence ID" value="NZ_JAESVN010000013.1"/>
</dbReference>
<dbReference type="PANTHER" id="PTHR35089">
    <property type="entry name" value="CHAPERONE PROTEIN SKP"/>
    <property type="match status" value="1"/>
</dbReference>
<evidence type="ECO:0000256" key="1">
    <source>
        <dbReference type="ARBA" id="ARBA00009091"/>
    </source>
</evidence>
<evidence type="ECO:0000256" key="5">
    <source>
        <dbReference type="SAM" id="SignalP"/>
    </source>
</evidence>
<dbReference type="SUPFAM" id="SSF111384">
    <property type="entry name" value="OmpH-like"/>
    <property type="match status" value="1"/>
</dbReference>
<dbReference type="InterPro" id="IPR005632">
    <property type="entry name" value="Chaperone_Skp"/>
</dbReference>
<accession>A0A8K0VBI3</accession>
<organism evidence="6 7">
    <name type="scientific">Szabonella alba</name>
    <dbReference type="NCBI Taxonomy" id="2804194"/>
    <lineage>
        <taxon>Bacteria</taxon>
        <taxon>Pseudomonadati</taxon>
        <taxon>Pseudomonadota</taxon>
        <taxon>Alphaproteobacteria</taxon>
        <taxon>Rhodobacterales</taxon>
        <taxon>Paracoccaceae</taxon>
        <taxon>Szabonella</taxon>
    </lineage>
</organism>
<dbReference type="Proteomes" id="UP000648908">
    <property type="component" value="Unassembled WGS sequence"/>
</dbReference>